<evidence type="ECO:0000313" key="3">
    <source>
        <dbReference type="Proteomes" id="UP001157418"/>
    </source>
</evidence>
<accession>A0AAU9LQY3</accession>
<organism evidence="2 3">
    <name type="scientific">Lactuca virosa</name>
    <dbReference type="NCBI Taxonomy" id="75947"/>
    <lineage>
        <taxon>Eukaryota</taxon>
        <taxon>Viridiplantae</taxon>
        <taxon>Streptophyta</taxon>
        <taxon>Embryophyta</taxon>
        <taxon>Tracheophyta</taxon>
        <taxon>Spermatophyta</taxon>
        <taxon>Magnoliopsida</taxon>
        <taxon>eudicotyledons</taxon>
        <taxon>Gunneridae</taxon>
        <taxon>Pentapetalae</taxon>
        <taxon>asterids</taxon>
        <taxon>campanulids</taxon>
        <taxon>Asterales</taxon>
        <taxon>Asteraceae</taxon>
        <taxon>Cichorioideae</taxon>
        <taxon>Cichorieae</taxon>
        <taxon>Lactucinae</taxon>
        <taxon>Lactuca</taxon>
    </lineage>
</organism>
<dbReference type="EMBL" id="CAKMRJ010000002">
    <property type="protein sequence ID" value="CAH1416767.1"/>
    <property type="molecule type" value="Genomic_DNA"/>
</dbReference>
<dbReference type="Proteomes" id="UP001157418">
    <property type="component" value="Unassembled WGS sequence"/>
</dbReference>
<dbReference type="InterPro" id="IPR056882">
    <property type="entry name" value="MOM1_dom"/>
</dbReference>
<protein>
    <recommendedName>
        <fullName evidence="1">MOM1 alpha-helical domain-containing protein</fullName>
    </recommendedName>
</protein>
<evidence type="ECO:0000259" key="1">
    <source>
        <dbReference type="Pfam" id="PF25029"/>
    </source>
</evidence>
<dbReference type="PANTHER" id="PTHR35116:SF2">
    <property type="entry name" value="ATP-DEPENDENT HELICASE FAMILY PROTEIN-RELATED"/>
    <property type="match status" value="1"/>
</dbReference>
<proteinExistence type="predicted"/>
<keyword evidence="3" id="KW-1185">Reference proteome</keyword>
<dbReference type="AlphaFoldDB" id="A0AAU9LQY3"/>
<dbReference type="GO" id="GO:0031507">
    <property type="term" value="P:heterochromatin formation"/>
    <property type="evidence" value="ECO:0007669"/>
    <property type="project" value="InterPro"/>
</dbReference>
<feature type="domain" description="MOM1 alpha-helical" evidence="1">
    <location>
        <begin position="160"/>
        <end position="258"/>
    </location>
</feature>
<evidence type="ECO:0000313" key="2">
    <source>
        <dbReference type="EMBL" id="CAH1416767.1"/>
    </source>
</evidence>
<dbReference type="Pfam" id="PF25029">
    <property type="entry name" value="MOM1"/>
    <property type="match status" value="1"/>
</dbReference>
<comment type="caution">
    <text evidence="2">The sequence shown here is derived from an EMBL/GenBank/DDBJ whole genome shotgun (WGS) entry which is preliminary data.</text>
</comment>
<reference evidence="2 3" key="1">
    <citation type="submission" date="2022-01" db="EMBL/GenBank/DDBJ databases">
        <authorList>
            <person name="Xiong W."/>
            <person name="Schranz E."/>
        </authorList>
    </citation>
    <scope>NUCLEOTIDE SEQUENCE [LARGE SCALE GENOMIC DNA]</scope>
</reference>
<dbReference type="InterPro" id="IPR039322">
    <property type="entry name" value="MOM1"/>
</dbReference>
<sequence length="279" mass="32250">MIFCLYSKNTLEEKILKLAQQNVAVDSKLSRLTCDALLMWGAKELFKNLEKFHSESRKDISSEGNLLKDKYALDGEQPHVFWRNLLEGKYPQWIFVHVSTSRQRKRTQYYGETSDTIAPVVDAVKKRKKSPASRHIKWGTGGAYEGVNNESQSSPELLHPTDVKNKVDGFLDFVLKNYNVSREDTSTLQAFMISLCWIGASLAKHKIVRRESFDLAKKQLNFDCKEEQVNSVHLKLEEAKEDFLKQTETEEKYVEIKDLKSPPQAIWHRVKVNRAENIN</sequence>
<name>A0AAU9LQY3_9ASTR</name>
<gene>
    <name evidence="2" type="ORF">LVIROSA_LOCUS4511</name>
</gene>
<dbReference type="PANTHER" id="PTHR35116">
    <property type="entry name" value="HELICASE PROTEIN MOM1"/>
    <property type="match status" value="1"/>
</dbReference>